<accession>A0A938BM80</accession>
<name>A0A938BM80_9BACT</name>
<dbReference type="Proteomes" id="UP000703893">
    <property type="component" value="Unassembled WGS sequence"/>
</dbReference>
<feature type="compositionally biased region" description="Basic and acidic residues" evidence="1">
    <location>
        <begin position="12"/>
        <end position="24"/>
    </location>
</feature>
<protein>
    <submittedName>
        <fullName evidence="2">Uncharacterized protein</fullName>
    </submittedName>
</protein>
<evidence type="ECO:0000313" key="2">
    <source>
        <dbReference type="EMBL" id="MBM3276066.1"/>
    </source>
</evidence>
<feature type="region of interest" description="Disordered" evidence="1">
    <location>
        <begin position="1"/>
        <end position="24"/>
    </location>
</feature>
<reference evidence="2 3" key="1">
    <citation type="submission" date="2019-03" db="EMBL/GenBank/DDBJ databases">
        <title>Lake Tanganyika Metagenome-Assembled Genomes (MAGs).</title>
        <authorList>
            <person name="Tran P."/>
        </authorList>
    </citation>
    <scope>NUCLEOTIDE SEQUENCE [LARGE SCALE GENOMIC DNA]</scope>
    <source>
        <strain evidence="2">K_DeepCast_65m_m2_236</strain>
    </source>
</reference>
<proteinExistence type="predicted"/>
<sequence>MPKYAPGTDAYDEGRERRFRREATRRQNISDLLIGGGQIMQALGAARRAREERAANDLYAQRIEQLMSGGASGPAPSSVKPPNAPWAGQSIGGGEDMVSIPQ</sequence>
<dbReference type="EMBL" id="VGJX01000845">
    <property type="protein sequence ID" value="MBM3276066.1"/>
    <property type="molecule type" value="Genomic_DNA"/>
</dbReference>
<organism evidence="2 3">
    <name type="scientific">Candidatus Tanganyikabacteria bacterium</name>
    <dbReference type="NCBI Taxonomy" id="2961651"/>
    <lineage>
        <taxon>Bacteria</taxon>
        <taxon>Bacillati</taxon>
        <taxon>Candidatus Sericytochromatia</taxon>
        <taxon>Candidatus Tanganyikabacteria</taxon>
    </lineage>
</organism>
<feature type="region of interest" description="Disordered" evidence="1">
    <location>
        <begin position="67"/>
        <end position="102"/>
    </location>
</feature>
<feature type="non-terminal residue" evidence="2">
    <location>
        <position position="102"/>
    </location>
</feature>
<dbReference type="AlphaFoldDB" id="A0A938BM80"/>
<evidence type="ECO:0000313" key="3">
    <source>
        <dbReference type="Proteomes" id="UP000703893"/>
    </source>
</evidence>
<evidence type="ECO:0000256" key="1">
    <source>
        <dbReference type="SAM" id="MobiDB-lite"/>
    </source>
</evidence>
<comment type="caution">
    <text evidence="2">The sequence shown here is derived from an EMBL/GenBank/DDBJ whole genome shotgun (WGS) entry which is preliminary data.</text>
</comment>
<gene>
    <name evidence="2" type="ORF">FJZ00_13015</name>
</gene>